<dbReference type="InterPro" id="IPR025411">
    <property type="entry name" value="DUF4136"/>
</dbReference>
<accession>A0A1H2SJ84</accession>
<proteinExistence type="predicted"/>
<dbReference type="Pfam" id="PF13590">
    <property type="entry name" value="DUF4136"/>
    <property type="match status" value="1"/>
</dbReference>
<evidence type="ECO:0000313" key="2">
    <source>
        <dbReference type="EMBL" id="SDW31650.1"/>
    </source>
</evidence>
<reference evidence="3" key="1">
    <citation type="submission" date="2016-10" db="EMBL/GenBank/DDBJ databases">
        <authorList>
            <person name="Varghese N."/>
            <person name="Submissions S."/>
        </authorList>
    </citation>
    <scope>NUCLEOTIDE SEQUENCE [LARGE SCALE GENOMIC DNA]</scope>
    <source>
        <strain evidence="3">DSM 217</strain>
    </source>
</reference>
<dbReference type="OrthoDB" id="7501218at2"/>
<sequence length="210" mass="22831">MRFLVYILAGLLVGCSMVQSRVTSFHTLPQSVNGVTFAIVPFDWQKGSAEFQTYQNRIASELVARGFIASSIEEAIYAVFLQYAIDDGREVAYSYPIFGQTGISSAQTHGTLSTYGSLATYSGTTTYTPTYGVVGMGSGSRTEFTRVVRLEILDNRELAAGRVQKVFEGEVRSAGSTGQLSAVMPTLLDALFNDFPGESGKSRDIELPMR</sequence>
<dbReference type="PROSITE" id="PS51257">
    <property type="entry name" value="PROKAR_LIPOPROTEIN"/>
    <property type="match status" value="1"/>
</dbReference>
<gene>
    <name evidence="2" type="ORF">SAMN05421783_1037</name>
</gene>
<dbReference type="EMBL" id="FNNZ01000003">
    <property type="protein sequence ID" value="SDW31650.1"/>
    <property type="molecule type" value="Genomic_DNA"/>
</dbReference>
<dbReference type="Proteomes" id="UP000198816">
    <property type="component" value="Unassembled WGS sequence"/>
</dbReference>
<evidence type="ECO:0000259" key="1">
    <source>
        <dbReference type="Pfam" id="PF13590"/>
    </source>
</evidence>
<name>A0A1H2SJ84_THIRO</name>
<keyword evidence="3" id="KW-1185">Reference proteome</keyword>
<protein>
    <recommendedName>
        <fullName evidence="1">DUF4136 domain-containing protein</fullName>
    </recommendedName>
</protein>
<organism evidence="2 3">
    <name type="scientific">Thiocapsa roseopersicina</name>
    <dbReference type="NCBI Taxonomy" id="1058"/>
    <lineage>
        <taxon>Bacteria</taxon>
        <taxon>Pseudomonadati</taxon>
        <taxon>Pseudomonadota</taxon>
        <taxon>Gammaproteobacteria</taxon>
        <taxon>Chromatiales</taxon>
        <taxon>Chromatiaceae</taxon>
        <taxon>Thiocapsa</taxon>
    </lineage>
</organism>
<evidence type="ECO:0000313" key="3">
    <source>
        <dbReference type="Proteomes" id="UP000198816"/>
    </source>
</evidence>
<dbReference type="AlphaFoldDB" id="A0A1H2SJ84"/>
<dbReference type="STRING" id="1058.SAMN05421783_1037"/>
<dbReference type="RefSeq" id="WP_093028479.1">
    <property type="nucleotide sequence ID" value="NZ_FNNZ01000003.1"/>
</dbReference>
<feature type="domain" description="DUF4136" evidence="1">
    <location>
        <begin position="33"/>
        <end position="197"/>
    </location>
</feature>